<dbReference type="InterPro" id="IPR051476">
    <property type="entry name" value="Bac_ResReg_Asp_Phosphatase"/>
</dbReference>
<evidence type="ECO:0000256" key="4">
    <source>
        <dbReference type="ARBA" id="ARBA00022803"/>
    </source>
</evidence>
<name>A0A650EJT9_9BACT</name>
<dbReference type="PROSITE" id="PS50005">
    <property type="entry name" value="TPR"/>
    <property type="match status" value="1"/>
</dbReference>
<feature type="compositionally biased region" description="Basic and acidic residues" evidence="7">
    <location>
        <begin position="14"/>
        <end position="31"/>
    </location>
</feature>
<evidence type="ECO:0000256" key="5">
    <source>
        <dbReference type="ARBA" id="ARBA00038253"/>
    </source>
</evidence>
<dbReference type="AlphaFoldDB" id="A0A650EJT9"/>
<accession>A0A650EJT9</accession>
<evidence type="ECO:0000256" key="7">
    <source>
        <dbReference type="SAM" id="MobiDB-lite"/>
    </source>
</evidence>
<dbReference type="InterPro" id="IPR011990">
    <property type="entry name" value="TPR-like_helical_dom_sf"/>
</dbReference>
<comment type="subcellular location">
    <subcellularLocation>
        <location evidence="1">Cytoplasm</location>
    </subcellularLocation>
</comment>
<evidence type="ECO:0000256" key="3">
    <source>
        <dbReference type="ARBA" id="ARBA00022737"/>
    </source>
</evidence>
<evidence type="ECO:0000313" key="8">
    <source>
        <dbReference type="EMBL" id="QGT49836.1"/>
    </source>
</evidence>
<dbReference type="SMART" id="SM00028">
    <property type="entry name" value="TPR"/>
    <property type="match status" value="4"/>
</dbReference>
<protein>
    <recommendedName>
        <fullName evidence="9">MalT-like TPR region domain-containing protein</fullName>
    </recommendedName>
</protein>
<dbReference type="SUPFAM" id="SSF48452">
    <property type="entry name" value="TPR-like"/>
    <property type="match status" value="2"/>
</dbReference>
<dbReference type="Pfam" id="PF14938">
    <property type="entry name" value="SNAP"/>
    <property type="match status" value="1"/>
</dbReference>
<proteinExistence type="inferred from homology"/>
<organism evidence="8">
    <name type="scientific">uncultured Candidatus Melainabacteria bacterium</name>
    <dbReference type="NCBI Taxonomy" id="2682970"/>
    <lineage>
        <taxon>Bacteria</taxon>
        <taxon>Bacillati</taxon>
        <taxon>Candidatus Melainabacteria</taxon>
        <taxon>environmental samples</taxon>
    </lineage>
</organism>
<keyword evidence="3" id="KW-0677">Repeat</keyword>
<evidence type="ECO:0000256" key="1">
    <source>
        <dbReference type="ARBA" id="ARBA00004496"/>
    </source>
</evidence>
<keyword evidence="4 6" id="KW-0802">TPR repeat</keyword>
<dbReference type="Gene3D" id="1.25.40.10">
    <property type="entry name" value="Tetratricopeptide repeat domain"/>
    <property type="match status" value="2"/>
</dbReference>
<gene>
    <name evidence="8" type="ORF">Melaina855_2230</name>
</gene>
<dbReference type="PANTHER" id="PTHR46630">
    <property type="entry name" value="TETRATRICOPEPTIDE REPEAT PROTEIN 29"/>
    <property type="match status" value="1"/>
</dbReference>
<dbReference type="EMBL" id="MN577570">
    <property type="protein sequence ID" value="QGT49836.1"/>
    <property type="molecule type" value="Genomic_DNA"/>
</dbReference>
<dbReference type="InterPro" id="IPR019734">
    <property type="entry name" value="TPR_rpt"/>
</dbReference>
<feature type="region of interest" description="Disordered" evidence="7">
    <location>
        <begin position="1"/>
        <end position="51"/>
    </location>
</feature>
<feature type="repeat" description="TPR" evidence="6">
    <location>
        <begin position="304"/>
        <end position="337"/>
    </location>
</feature>
<evidence type="ECO:0000256" key="6">
    <source>
        <dbReference type="PROSITE-ProRule" id="PRU00339"/>
    </source>
</evidence>
<evidence type="ECO:0008006" key="9">
    <source>
        <dbReference type="Google" id="ProtNLM"/>
    </source>
</evidence>
<comment type="similarity">
    <text evidence="5">Belongs to the Rap family.</text>
</comment>
<keyword evidence="2" id="KW-0963">Cytoplasm</keyword>
<reference evidence="8" key="1">
    <citation type="journal article" date="2020" name="J. ISSAAS">
        <title>Lactobacilli and other gastrointestinal microbiota of Peromyscus leucopus, reservoir host for agents of Lyme disease and other zoonoses in North America.</title>
        <authorList>
            <person name="Milovic A."/>
            <person name="Bassam K."/>
            <person name="Shao H."/>
            <person name="Chatzistamou I."/>
            <person name="Tufts D.M."/>
            <person name="Diuk-Wasser M."/>
            <person name="Barbour A.G."/>
        </authorList>
    </citation>
    <scope>NUCLEOTIDE SEQUENCE</scope>
    <source>
        <strain evidence="8">LL20</strain>
    </source>
</reference>
<evidence type="ECO:0000256" key="2">
    <source>
        <dbReference type="ARBA" id="ARBA00022490"/>
    </source>
</evidence>
<dbReference type="GO" id="GO:0005737">
    <property type="term" value="C:cytoplasm"/>
    <property type="evidence" value="ECO:0007669"/>
    <property type="project" value="UniProtKB-SubCell"/>
</dbReference>
<sequence>MGLSLNNIYQRPYVKQDNRNSVKKREQDEKSAAANAQREQESDQNSKSKGLQYVEQKQSIYTPAYEQKFSMPAQNAYSGVNINTPHREIKAQVQQAAPNPNLGIINNKINIAQILKDFKNTALAIGTPDELNDIVDGYLAVVEKQVKKENADSKIIKTTLKSAATVLDKHISETLNKESSVVENWVETLFMQNIDLKYNEEDINERFLVKFPDGSTSQTKRQEELHATAQEAEIPQKVQDNPNVIPISVAGQTKSTKIPQDKQLKSLFIQAKKYAYANNPEKAIKVFEQALNRALEIDDTETSGKIYYEVGKIYDDHDYIAQALKSYNQSIQLSEDENVKTKAHYSMAQIYDDVNQITPAMDHYFSTVSHAGEAENLPAQSASLTKLGNIYTDMYDKEAFTYYDVANDLAHETKNPNLKGFVASNTGKAYTKFEEPEKALKSYSKAVKNYTDAESHLKTAQNYLAAADIMVEFNNIEKAYNLLQKAQRYSRRTENVNLMNEINTKIKQLQQLNVK</sequence>
<dbReference type="PANTHER" id="PTHR46630:SF1">
    <property type="entry name" value="TETRATRICOPEPTIDE REPEAT PROTEIN 29"/>
    <property type="match status" value="1"/>
</dbReference>